<feature type="compositionally biased region" description="Polar residues" evidence="7">
    <location>
        <begin position="432"/>
        <end position="446"/>
    </location>
</feature>
<comment type="subcellular location">
    <subcellularLocation>
        <location evidence="1">Nucleus</location>
    </subcellularLocation>
</comment>
<evidence type="ECO:0000313" key="9">
    <source>
        <dbReference type="EMBL" id="PIA29692.1"/>
    </source>
</evidence>
<feature type="domain" description="BZIP" evidence="8">
    <location>
        <begin position="253"/>
        <end position="316"/>
    </location>
</feature>
<gene>
    <name evidence="9" type="ORF">AQUCO_05800063v1</name>
</gene>
<sequence>MDFDKPSFSSSSSSQHLHGGGVGGGGGLAPSPPLPPLSSTTTRYFSSLGESMAATATLESGNNLINIENYTSDGNGNGNGNGIGNGNGNGNRFSYDISRMSDLPTKGLFGHRRAHSEILSLPDDISFDSDLGVVGSGSAANADGPSFSDETEEDLFSMFMDMEKFGSGSTATSSGEPSSSVPPPPPLGSGVQMDNSIMGFTDKPRIRHHHSQSMDGSTSIKSELLISGSDGPSFTENKKAISSSKLADLALVDPKRAKRIWANRQSAARSKERKLRYISELERKVQTLQTEATTLNTQLNVLQRDTSGLTVENNELKLRLSTVEQQVNLQDALNNALRDELQRLKVATGQAITGVGSLMNFGSTHRSSQPFYPNNQTMHGVLAAHQFQQLQIQSQQSLQLQQQQQQQLQQQQTGDMKLKASLSSASRRDNSYDNNPSQRSGNSQPFSCPPISAAPDSLSTVPPVSTAAATTSPAPSWGLETQRFSSLSEMQREFI</sequence>
<dbReference type="PANTHER" id="PTHR13690:SF124">
    <property type="entry name" value="TRANSCRIPTION FACTOR RF2A"/>
    <property type="match status" value="1"/>
</dbReference>
<dbReference type="FunFam" id="1.20.5.170:FF:000009">
    <property type="entry name" value="probable transcription factor PosF21"/>
    <property type="match status" value="1"/>
</dbReference>
<feature type="compositionally biased region" description="Low complexity" evidence="7">
    <location>
        <begin position="1"/>
        <end position="17"/>
    </location>
</feature>
<evidence type="ECO:0000313" key="10">
    <source>
        <dbReference type="Proteomes" id="UP000230069"/>
    </source>
</evidence>
<keyword evidence="6" id="KW-0175">Coiled coil</keyword>
<dbReference type="STRING" id="218851.A0A2G5CEK1"/>
<evidence type="ECO:0000256" key="6">
    <source>
        <dbReference type="SAM" id="Coils"/>
    </source>
</evidence>
<dbReference type="InterPro" id="IPR046347">
    <property type="entry name" value="bZIP_sf"/>
</dbReference>
<dbReference type="Proteomes" id="UP000230069">
    <property type="component" value="Unassembled WGS sequence"/>
</dbReference>
<dbReference type="SUPFAM" id="SSF57959">
    <property type="entry name" value="Leucine zipper domain"/>
    <property type="match status" value="1"/>
</dbReference>
<accession>A0A2G5CEK1</accession>
<dbReference type="InParanoid" id="A0A2G5CEK1"/>
<feature type="region of interest" description="Disordered" evidence="7">
    <location>
        <begin position="411"/>
        <end position="482"/>
    </location>
</feature>
<proteinExistence type="predicted"/>
<dbReference type="EMBL" id="KZ305075">
    <property type="protein sequence ID" value="PIA29692.1"/>
    <property type="molecule type" value="Genomic_DNA"/>
</dbReference>
<keyword evidence="5" id="KW-0539">Nucleus</keyword>
<keyword evidence="3" id="KW-0238">DNA-binding</keyword>
<dbReference type="SMART" id="SM00338">
    <property type="entry name" value="BRLZ"/>
    <property type="match status" value="1"/>
</dbReference>
<evidence type="ECO:0000256" key="1">
    <source>
        <dbReference type="ARBA" id="ARBA00004123"/>
    </source>
</evidence>
<dbReference type="FunCoup" id="A0A2G5CEK1">
    <property type="interactions" value="969"/>
</dbReference>
<feature type="region of interest" description="Disordered" evidence="7">
    <location>
        <begin position="1"/>
        <end position="42"/>
    </location>
</feature>
<protein>
    <recommendedName>
        <fullName evidence="8">BZIP domain-containing protein</fullName>
    </recommendedName>
</protein>
<keyword evidence="10" id="KW-1185">Reference proteome</keyword>
<dbReference type="Gene3D" id="1.20.5.170">
    <property type="match status" value="1"/>
</dbReference>
<dbReference type="GO" id="GO:0003700">
    <property type="term" value="F:DNA-binding transcription factor activity"/>
    <property type="evidence" value="ECO:0007669"/>
    <property type="project" value="InterPro"/>
</dbReference>
<dbReference type="OrthoDB" id="1435597at2759"/>
<reference evidence="9 10" key="1">
    <citation type="submission" date="2017-09" db="EMBL/GenBank/DDBJ databases">
        <title>WGS assembly of Aquilegia coerulea Goldsmith.</title>
        <authorList>
            <person name="Hodges S."/>
            <person name="Kramer E."/>
            <person name="Nordborg M."/>
            <person name="Tomkins J."/>
            <person name="Borevitz J."/>
            <person name="Derieg N."/>
            <person name="Yan J."/>
            <person name="Mihaltcheva S."/>
            <person name="Hayes R.D."/>
            <person name="Rokhsar D."/>
        </authorList>
    </citation>
    <scope>NUCLEOTIDE SEQUENCE [LARGE SCALE GENOMIC DNA]</scope>
    <source>
        <strain evidence="10">cv. Goldsmith</strain>
    </source>
</reference>
<evidence type="ECO:0000256" key="2">
    <source>
        <dbReference type="ARBA" id="ARBA00023015"/>
    </source>
</evidence>
<keyword evidence="4" id="KW-0804">Transcription</keyword>
<evidence type="ECO:0000256" key="7">
    <source>
        <dbReference type="SAM" id="MobiDB-lite"/>
    </source>
</evidence>
<evidence type="ECO:0000256" key="3">
    <source>
        <dbReference type="ARBA" id="ARBA00023125"/>
    </source>
</evidence>
<feature type="compositionally biased region" description="Gly residues" evidence="7">
    <location>
        <begin position="18"/>
        <end position="28"/>
    </location>
</feature>
<dbReference type="PROSITE" id="PS50217">
    <property type="entry name" value="BZIP"/>
    <property type="match status" value="1"/>
</dbReference>
<dbReference type="GO" id="GO:0005634">
    <property type="term" value="C:nucleus"/>
    <property type="evidence" value="ECO:0007669"/>
    <property type="project" value="UniProtKB-SubCell"/>
</dbReference>
<dbReference type="CDD" id="cd14703">
    <property type="entry name" value="bZIP_plant_RF2"/>
    <property type="match status" value="1"/>
</dbReference>
<dbReference type="InterPro" id="IPR004827">
    <property type="entry name" value="bZIP"/>
</dbReference>
<dbReference type="Pfam" id="PF00170">
    <property type="entry name" value="bZIP_1"/>
    <property type="match status" value="1"/>
</dbReference>
<keyword evidence="2" id="KW-0805">Transcription regulation</keyword>
<dbReference type="AlphaFoldDB" id="A0A2G5CEK1"/>
<evidence type="ECO:0000259" key="8">
    <source>
        <dbReference type="PROSITE" id="PS50217"/>
    </source>
</evidence>
<evidence type="ECO:0000256" key="4">
    <source>
        <dbReference type="ARBA" id="ARBA00023163"/>
    </source>
</evidence>
<dbReference type="PANTHER" id="PTHR13690">
    <property type="entry name" value="TRANSCRIPTION FACTOR POSF21-RELATED"/>
    <property type="match status" value="1"/>
</dbReference>
<evidence type="ECO:0000256" key="5">
    <source>
        <dbReference type="ARBA" id="ARBA00023242"/>
    </source>
</evidence>
<dbReference type="GO" id="GO:0003677">
    <property type="term" value="F:DNA binding"/>
    <property type="evidence" value="ECO:0007669"/>
    <property type="project" value="UniProtKB-KW"/>
</dbReference>
<organism evidence="9 10">
    <name type="scientific">Aquilegia coerulea</name>
    <name type="common">Rocky mountain columbine</name>
    <dbReference type="NCBI Taxonomy" id="218851"/>
    <lineage>
        <taxon>Eukaryota</taxon>
        <taxon>Viridiplantae</taxon>
        <taxon>Streptophyta</taxon>
        <taxon>Embryophyta</taxon>
        <taxon>Tracheophyta</taxon>
        <taxon>Spermatophyta</taxon>
        <taxon>Magnoliopsida</taxon>
        <taxon>Ranunculales</taxon>
        <taxon>Ranunculaceae</taxon>
        <taxon>Thalictroideae</taxon>
        <taxon>Aquilegia</taxon>
    </lineage>
</organism>
<feature type="coiled-coil region" evidence="6">
    <location>
        <begin position="271"/>
        <end position="305"/>
    </location>
</feature>
<name>A0A2G5CEK1_AQUCA</name>
<feature type="region of interest" description="Disordered" evidence="7">
    <location>
        <begin position="166"/>
        <end position="197"/>
    </location>
</feature>
<feature type="compositionally biased region" description="Low complexity" evidence="7">
    <location>
        <begin position="166"/>
        <end position="179"/>
    </location>
</feature>
<dbReference type="InterPro" id="IPR044759">
    <property type="entry name" value="bZIP_RF2"/>
</dbReference>
<feature type="compositionally biased region" description="Low complexity" evidence="7">
    <location>
        <begin position="459"/>
        <end position="476"/>
    </location>
</feature>